<evidence type="ECO:0000313" key="2">
    <source>
        <dbReference type="Proteomes" id="UP000663918"/>
    </source>
</evidence>
<keyword evidence="2" id="KW-1185">Reference proteome</keyword>
<sequence length="199" mass="23063">MSDQPIIVAQLEYEGKELIHNDLISSAFNLKERIEKNMEKGERLGIGLDIMAAVTMTAFAFEAYLNFVGFKIIDDFEKYEREAGKKKRRRIMAALALKWDDEVRPFSTINRLISVRDAMAHGKPLYVKDEWEAVGTHNELEEQIRTYRKGIEERVTYDLLCEAYEDVEIIWRMMLKAGKIRYFDTLDGGSSGITFKSYA</sequence>
<gene>
    <name evidence="1" type="ORF">IFJ75_09715</name>
</gene>
<proteinExistence type="predicted"/>
<dbReference type="AlphaFoldDB" id="A0A975GWW8"/>
<dbReference type="RefSeq" id="WP_207932360.1">
    <property type="nucleotide sequence ID" value="NZ_CP062222.1"/>
</dbReference>
<evidence type="ECO:0000313" key="1">
    <source>
        <dbReference type="EMBL" id="QTC93086.1"/>
    </source>
</evidence>
<reference evidence="1" key="1">
    <citation type="submission" date="2020-09" db="EMBL/GenBank/DDBJ databases">
        <title>Brevundimonas sp. LVF2 isolated from a puddle in Goettingen, Germany.</title>
        <authorList>
            <person name="Friedrich I."/>
            <person name="Klassen A."/>
            <person name="Hannes N."/>
            <person name="Schneider D."/>
            <person name="Hertel R."/>
            <person name="Daniel R."/>
        </authorList>
    </citation>
    <scope>NUCLEOTIDE SEQUENCE</scope>
    <source>
        <strain evidence="1">LVF2</strain>
    </source>
</reference>
<dbReference type="KEGG" id="bgoe:IFJ75_09715"/>
<name>A0A975GWW8_9CAUL</name>
<dbReference type="EMBL" id="CP062222">
    <property type="protein sequence ID" value="QTC93086.1"/>
    <property type="molecule type" value="Genomic_DNA"/>
</dbReference>
<dbReference type="Proteomes" id="UP000663918">
    <property type="component" value="Chromosome"/>
</dbReference>
<accession>A0A975GWW8</accession>
<protein>
    <submittedName>
        <fullName evidence="1">Uncharacterized protein</fullName>
    </submittedName>
</protein>
<organism evidence="1 2">
    <name type="scientific">Brevundimonas goettingensis</name>
    <dbReference type="NCBI Taxonomy" id="2774190"/>
    <lineage>
        <taxon>Bacteria</taxon>
        <taxon>Pseudomonadati</taxon>
        <taxon>Pseudomonadota</taxon>
        <taxon>Alphaproteobacteria</taxon>
        <taxon>Caulobacterales</taxon>
        <taxon>Caulobacteraceae</taxon>
        <taxon>Brevundimonas</taxon>
    </lineage>
</organism>